<gene>
    <name evidence="1" type="ORF">DACRYDRAFT_113058</name>
</gene>
<accession>M5GGZ3</accession>
<dbReference type="HOGENOM" id="CLU_826444_0_0_1"/>
<proteinExistence type="predicted"/>
<organism evidence="1 2">
    <name type="scientific">Dacryopinax primogenitus (strain DJM 731)</name>
    <name type="common">Brown rot fungus</name>
    <dbReference type="NCBI Taxonomy" id="1858805"/>
    <lineage>
        <taxon>Eukaryota</taxon>
        <taxon>Fungi</taxon>
        <taxon>Dikarya</taxon>
        <taxon>Basidiomycota</taxon>
        <taxon>Agaricomycotina</taxon>
        <taxon>Dacrymycetes</taxon>
        <taxon>Dacrymycetales</taxon>
        <taxon>Dacrymycetaceae</taxon>
        <taxon>Dacryopinax</taxon>
    </lineage>
</organism>
<evidence type="ECO:0000313" key="1">
    <source>
        <dbReference type="EMBL" id="EJU06338.1"/>
    </source>
</evidence>
<dbReference type="Proteomes" id="UP000030653">
    <property type="component" value="Unassembled WGS sequence"/>
</dbReference>
<keyword evidence="2" id="KW-1185">Reference proteome</keyword>
<dbReference type="EMBL" id="JH795855">
    <property type="protein sequence ID" value="EJU06338.1"/>
    <property type="molecule type" value="Genomic_DNA"/>
</dbReference>
<evidence type="ECO:0000313" key="2">
    <source>
        <dbReference type="Proteomes" id="UP000030653"/>
    </source>
</evidence>
<dbReference type="AlphaFoldDB" id="M5GGZ3"/>
<sequence>MVRLLRGLRPKSLIRPFGFGTPWDGRRYIQERPQVPPSRTWKQMFTGAMPPFDLSALLDTSGSSSNAQLLAKQQSPDRVKHLVFFDDLTKLCDVASEVLELVEKHEPLEEVLRRSQEATWEEGSEAAGSLMDPFSVFWEYCFAPAIARGNRHLSPVAKVGVDKYTQDFLANPASQFFGWLYRHPPCPIVITQTQQVSWGPTGKVDVAIQATVFVSTSSKMKKSETAIMLLFEDKTLPVFQGFAGSLDSKQSDANNVYMPSGTGRSPSMVDFHYPAGKMEGTSQYVFTNERKARRIRHYEAVITQMATYMYQHQTNYSSLCAGAHSSCSSSRRRTIC</sequence>
<dbReference type="GeneID" id="63684614"/>
<name>M5GGZ3_DACPD</name>
<protein>
    <submittedName>
        <fullName evidence="1">Uncharacterized protein</fullName>
    </submittedName>
</protein>
<reference evidence="1 2" key="1">
    <citation type="journal article" date="2012" name="Science">
        <title>The Paleozoic origin of enzymatic lignin decomposition reconstructed from 31 fungal genomes.</title>
        <authorList>
            <person name="Floudas D."/>
            <person name="Binder M."/>
            <person name="Riley R."/>
            <person name="Barry K."/>
            <person name="Blanchette R.A."/>
            <person name="Henrissat B."/>
            <person name="Martinez A.T."/>
            <person name="Otillar R."/>
            <person name="Spatafora J.W."/>
            <person name="Yadav J.S."/>
            <person name="Aerts A."/>
            <person name="Benoit I."/>
            <person name="Boyd A."/>
            <person name="Carlson A."/>
            <person name="Copeland A."/>
            <person name="Coutinho P.M."/>
            <person name="de Vries R.P."/>
            <person name="Ferreira P."/>
            <person name="Findley K."/>
            <person name="Foster B."/>
            <person name="Gaskell J."/>
            <person name="Glotzer D."/>
            <person name="Gorecki P."/>
            <person name="Heitman J."/>
            <person name="Hesse C."/>
            <person name="Hori C."/>
            <person name="Igarashi K."/>
            <person name="Jurgens J.A."/>
            <person name="Kallen N."/>
            <person name="Kersten P."/>
            <person name="Kohler A."/>
            <person name="Kuees U."/>
            <person name="Kumar T.K.A."/>
            <person name="Kuo A."/>
            <person name="LaButti K."/>
            <person name="Larrondo L.F."/>
            <person name="Lindquist E."/>
            <person name="Ling A."/>
            <person name="Lombard V."/>
            <person name="Lucas S."/>
            <person name="Lundell T."/>
            <person name="Martin R."/>
            <person name="McLaughlin D.J."/>
            <person name="Morgenstern I."/>
            <person name="Morin E."/>
            <person name="Murat C."/>
            <person name="Nagy L.G."/>
            <person name="Nolan M."/>
            <person name="Ohm R.A."/>
            <person name="Patyshakuliyeva A."/>
            <person name="Rokas A."/>
            <person name="Ruiz-Duenas F.J."/>
            <person name="Sabat G."/>
            <person name="Salamov A."/>
            <person name="Samejima M."/>
            <person name="Schmutz J."/>
            <person name="Slot J.C."/>
            <person name="St John F."/>
            <person name="Stenlid J."/>
            <person name="Sun H."/>
            <person name="Sun S."/>
            <person name="Syed K."/>
            <person name="Tsang A."/>
            <person name="Wiebenga A."/>
            <person name="Young D."/>
            <person name="Pisabarro A."/>
            <person name="Eastwood D.C."/>
            <person name="Martin F."/>
            <person name="Cullen D."/>
            <person name="Grigoriev I.V."/>
            <person name="Hibbett D.S."/>
        </authorList>
    </citation>
    <scope>NUCLEOTIDE SEQUENCE [LARGE SCALE GENOMIC DNA]</scope>
    <source>
        <strain evidence="1 2">DJM-731 SS1</strain>
    </source>
</reference>
<dbReference type="RefSeq" id="XP_040633232.1">
    <property type="nucleotide sequence ID" value="XM_040769552.1"/>
</dbReference>